<dbReference type="InterPro" id="IPR039426">
    <property type="entry name" value="TonB-dep_rcpt-like"/>
</dbReference>
<dbReference type="GO" id="GO:0044718">
    <property type="term" value="P:siderophore transmembrane transport"/>
    <property type="evidence" value="ECO:0007669"/>
    <property type="project" value="TreeGrafter"/>
</dbReference>
<comment type="subcellular location">
    <subcellularLocation>
        <location evidence="1 8">Cell outer membrane</location>
        <topology evidence="1 8">Multi-pass membrane protein</topology>
    </subcellularLocation>
</comment>
<evidence type="ECO:0000313" key="11">
    <source>
        <dbReference type="Proteomes" id="UP000317169"/>
    </source>
</evidence>
<dbReference type="Proteomes" id="UP000317169">
    <property type="component" value="Unassembled WGS sequence"/>
</dbReference>
<keyword evidence="5" id="KW-0732">Signal</keyword>
<keyword evidence="10" id="KW-0675">Receptor</keyword>
<evidence type="ECO:0000256" key="6">
    <source>
        <dbReference type="ARBA" id="ARBA00023136"/>
    </source>
</evidence>
<protein>
    <submittedName>
        <fullName evidence="10">TonB-dependent receptor</fullName>
    </submittedName>
</protein>
<sequence length="779" mass="87587">MFFPVLLSAQTTFRLSGKITEAESQQALSEVNIFEVNSGKGTSTDVNGNFELFLKKGDYQLIITYLGYKDFTESGEIVANKNLQISMQSASQDLEEVLIRQNVDKKKISSTQMSVNTLTAKKIKELPSVLGEKDIIKSILLLPGVSNSGEGSGGFNVRGGAADQNLVLLDKVTLFNDSHLFGFFSVFNPDAVQKLDLYKGGLPAEYGNRTSSVLAIQQKTGNLDSLQIEGGIGVVSSRITAQGSIEKNKSSYLVSGRSSYAHLFLKLADNPNSGYFYDVNTKLNFLLDEKNSLEFSGYFGRDVFNLNESFKNTYGNAVLAGNWEHIFSENLQSDLQLSLTDFYFGLTLDFVGFNWDSGIRKWDLDYSFEHSLSTSVKLDYGLITSHYSFNPGYLEPSRENSGISKKQLVKKYAWQNAAFLSASVKLSEKLRVNAGLRLNNFNRLGQTQINNYANDMPVAFNSNLEIYEKAPVTSTYSSDKWTIEKSFFNVEPRLAIAYEIDENNSVKASYHRLHQYLHLISNANAPTPLDVWAPSGRYIQPQQADQIALGYFTFLEKWGILLETEVFYKEVANRIDYINGAQLIANEAIEQVILNGKQRAYGLEFLAKKSVGKLTGWLSYTLSKSEQKTPGRTPEEPGINNGNWYNTAWDRTHDISVTAQYPINKKWRLSSNFIFQTGRAATYPNSKYVYDNLIVPNYSFRNANRLPAYHRLDLSATYTPKPDKNNGWQAEWVFGIYNIYNRKNAASINFGKNEDSGLPEATRLSIFGIIPSVTYNFKF</sequence>
<evidence type="ECO:0000256" key="5">
    <source>
        <dbReference type="ARBA" id="ARBA00022729"/>
    </source>
</evidence>
<feature type="domain" description="TonB-dependent receptor plug" evidence="9">
    <location>
        <begin position="108"/>
        <end position="210"/>
    </location>
</feature>
<dbReference type="OrthoDB" id="9803050at2"/>
<dbReference type="SUPFAM" id="SSF49464">
    <property type="entry name" value="Carboxypeptidase regulatory domain-like"/>
    <property type="match status" value="1"/>
</dbReference>
<evidence type="ECO:0000256" key="3">
    <source>
        <dbReference type="ARBA" id="ARBA00022452"/>
    </source>
</evidence>
<comment type="similarity">
    <text evidence="8">Belongs to the TonB-dependent receptor family.</text>
</comment>
<accession>A0A507ZX26</accession>
<evidence type="ECO:0000256" key="1">
    <source>
        <dbReference type="ARBA" id="ARBA00004571"/>
    </source>
</evidence>
<reference evidence="10 11" key="1">
    <citation type="submission" date="2019-06" db="EMBL/GenBank/DDBJ databases">
        <title>Flavibacter putida gen. nov., sp. nov., a novel marine bacterium of the family Flavobacteriaceae isolated from coastal seawater.</title>
        <authorList>
            <person name="Feng X."/>
        </authorList>
    </citation>
    <scope>NUCLEOTIDE SEQUENCE [LARGE SCALE GENOMIC DNA]</scope>
    <source>
        <strain evidence="10 11">PLHSN227</strain>
    </source>
</reference>
<dbReference type="PANTHER" id="PTHR30069">
    <property type="entry name" value="TONB-DEPENDENT OUTER MEMBRANE RECEPTOR"/>
    <property type="match status" value="1"/>
</dbReference>
<dbReference type="PANTHER" id="PTHR30069:SF29">
    <property type="entry name" value="HEMOGLOBIN AND HEMOGLOBIN-HAPTOGLOBIN-BINDING PROTEIN 1-RELATED"/>
    <property type="match status" value="1"/>
</dbReference>
<dbReference type="Gene3D" id="2.170.130.10">
    <property type="entry name" value="TonB-dependent receptor, plug domain"/>
    <property type="match status" value="1"/>
</dbReference>
<evidence type="ECO:0000256" key="7">
    <source>
        <dbReference type="ARBA" id="ARBA00023237"/>
    </source>
</evidence>
<dbReference type="Gene3D" id="2.40.170.20">
    <property type="entry name" value="TonB-dependent receptor, beta-barrel domain"/>
    <property type="match status" value="1"/>
</dbReference>
<keyword evidence="6 8" id="KW-0472">Membrane</keyword>
<dbReference type="SUPFAM" id="SSF56935">
    <property type="entry name" value="Porins"/>
    <property type="match status" value="1"/>
</dbReference>
<evidence type="ECO:0000256" key="4">
    <source>
        <dbReference type="ARBA" id="ARBA00022692"/>
    </source>
</evidence>
<gene>
    <name evidence="10" type="ORF">FKR84_05375</name>
</gene>
<dbReference type="InterPro" id="IPR037066">
    <property type="entry name" value="Plug_dom_sf"/>
</dbReference>
<keyword evidence="3 8" id="KW-1134">Transmembrane beta strand</keyword>
<dbReference type="PROSITE" id="PS52016">
    <property type="entry name" value="TONB_DEPENDENT_REC_3"/>
    <property type="match status" value="1"/>
</dbReference>
<evidence type="ECO:0000259" key="9">
    <source>
        <dbReference type="Pfam" id="PF07715"/>
    </source>
</evidence>
<dbReference type="EMBL" id="VIAR01000004">
    <property type="protein sequence ID" value="TQD39325.1"/>
    <property type="molecule type" value="Genomic_DNA"/>
</dbReference>
<dbReference type="Gene3D" id="2.60.40.1120">
    <property type="entry name" value="Carboxypeptidase-like, regulatory domain"/>
    <property type="match status" value="1"/>
</dbReference>
<dbReference type="InterPro" id="IPR036942">
    <property type="entry name" value="Beta-barrel_TonB_sf"/>
</dbReference>
<evidence type="ECO:0000313" key="10">
    <source>
        <dbReference type="EMBL" id="TQD39325.1"/>
    </source>
</evidence>
<dbReference type="InterPro" id="IPR008969">
    <property type="entry name" value="CarboxyPept-like_regulatory"/>
</dbReference>
<keyword evidence="7 8" id="KW-0998">Cell outer membrane</keyword>
<dbReference type="GO" id="GO:0015344">
    <property type="term" value="F:siderophore uptake transmembrane transporter activity"/>
    <property type="evidence" value="ECO:0007669"/>
    <property type="project" value="TreeGrafter"/>
</dbReference>
<organism evidence="10 11">
    <name type="scientific">Haloflavibacter putidus</name>
    <dbReference type="NCBI Taxonomy" id="2576776"/>
    <lineage>
        <taxon>Bacteria</taxon>
        <taxon>Pseudomonadati</taxon>
        <taxon>Bacteroidota</taxon>
        <taxon>Flavobacteriia</taxon>
        <taxon>Flavobacteriales</taxon>
        <taxon>Flavobacteriaceae</taxon>
        <taxon>Haloflavibacter</taxon>
    </lineage>
</organism>
<proteinExistence type="inferred from homology"/>
<name>A0A507ZX26_9FLAO</name>
<keyword evidence="4 8" id="KW-0812">Transmembrane</keyword>
<dbReference type="AlphaFoldDB" id="A0A507ZX26"/>
<dbReference type="GO" id="GO:0009279">
    <property type="term" value="C:cell outer membrane"/>
    <property type="evidence" value="ECO:0007669"/>
    <property type="project" value="UniProtKB-SubCell"/>
</dbReference>
<evidence type="ECO:0000256" key="2">
    <source>
        <dbReference type="ARBA" id="ARBA00022448"/>
    </source>
</evidence>
<keyword evidence="2 8" id="KW-0813">Transport</keyword>
<keyword evidence="11" id="KW-1185">Reference proteome</keyword>
<dbReference type="RefSeq" id="WP_141421272.1">
    <property type="nucleotide sequence ID" value="NZ_VIAR01000004.1"/>
</dbReference>
<dbReference type="Pfam" id="PF07715">
    <property type="entry name" value="Plug"/>
    <property type="match status" value="1"/>
</dbReference>
<dbReference type="InterPro" id="IPR012910">
    <property type="entry name" value="Plug_dom"/>
</dbReference>
<comment type="caution">
    <text evidence="10">The sequence shown here is derived from an EMBL/GenBank/DDBJ whole genome shotgun (WGS) entry which is preliminary data.</text>
</comment>
<dbReference type="Pfam" id="PF13715">
    <property type="entry name" value="CarbopepD_reg_2"/>
    <property type="match status" value="1"/>
</dbReference>
<evidence type="ECO:0000256" key="8">
    <source>
        <dbReference type="PROSITE-ProRule" id="PRU01360"/>
    </source>
</evidence>